<dbReference type="PRINTS" id="PR00725">
    <property type="entry name" value="DADACBPTASE1"/>
</dbReference>
<evidence type="ECO:0000256" key="2">
    <source>
        <dbReference type="ARBA" id="ARBA00022729"/>
    </source>
</evidence>
<evidence type="ECO:0000256" key="4">
    <source>
        <dbReference type="ARBA" id="ARBA00022960"/>
    </source>
</evidence>
<protein>
    <recommendedName>
        <fullName evidence="12">Peptidase S11 D-alanyl-D-alanine carboxypeptidase A N-terminal domain-containing protein</fullName>
    </recommendedName>
</protein>
<keyword evidence="11" id="KW-0812">Transmembrane</keyword>
<dbReference type="GO" id="GO:0008360">
    <property type="term" value="P:regulation of cell shape"/>
    <property type="evidence" value="ECO:0007669"/>
    <property type="project" value="UniProtKB-KW"/>
</dbReference>
<gene>
    <name evidence="13" type="ORF">B5766_05795</name>
</gene>
<keyword evidence="3" id="KW-0378">Hydrolase</keyword>
<organism evidence="13 14">
    <name type="scientific">Candidatus Lumbricidiphila eiseniae</name>
    <dbReference type="NCBI Taxonomy" id="1969409"/>
    <lineage>
        <taxon>Bacteria</taxon>
        <taxon>Bacillati</taxon>
        <taxon>Actinomycetota</taxon>
        <taxon>Actinomycetes</taxon>
        <taxon>Micrococcales</taxon>
        <taxon>Microbacteriaceae</taxon>
        <taxon>Candidatus Lumbricidiphila</taxon>
    </lineage>
</organism>
<name>A0A2A6FSA7_9MICO</name>
<evidence type="ECO:0000313" key="13">
    <source>
        <dbReference type="EMBL" id="PDQ35567.1"/>
    </source>
</evidence>
<evidence type="ECO:0000256" key="5">
    <source>
        <dbReference type="ARBA" id="ARBA00022984"/>
    </source>
</evidence>
<feature type="active site" description="Proton acceptor" evidence="7">
    <location>
        <position position="142"/>
    </location>
</feature>
<evidence type="ECO:0000256" key="10">
    <source>
        <dbReference type="SAM" id="MobiDB-lite"/>
    </source>
</evidence>
<feature type="domain" description="Peptidase S11 D-alanyl-D-alanine carboxypeptidase A N-terminal" evidence="12">
    <location>
        <begin position="120"/>
        <end position="320"/>
    </location>
</feature>
<comment type="caution">
    <text evidence="13">The sequence shown here is derived from an EMBL/GenBank/DDBJ whole genome shotgun (WGS) entry which is preliminary data.</text>
</comment>
<keyword evidence="11" id="KW-1133">Transmembrane helix</keyword>
<feature type="region of interest" description="Disordered" evidence="10">
    <location>
        <begin position="1"/>
        <end position="20"/>
    </location>
</feature>
<evidence type="ECO:0000313" key="14">
    <source>
        <dbReference type="Proteomes" id="UP000219994"/>
    </source>
</evidence>
<feature type="binding site" evidence="8">
    <location>
        <position position="306"/>
    </location>
    <ligand>
        <name>substrate</name>
    </ligand>
</feature>
<sequence length="461" mass="47153">MTEEIGSQQQTGFTEQERVTERARRGQMYRRRRVIIFSALGLVVLLLIGGGLYTGAALGTPLPVLVPTMVVPSADLPTTPTVAEPGFGAWAIGIAGVSSGTGGAGGSGGASDDAATIPVVDSGGLIAASNENVPLPMASITKIITALVLLEAHPVTGGDSGPSISYTAKDLEIYRQVYAANGSVAPVSVGSTLTLRQSLEAMLLPSGNNYAISLANWAFGSEAAFLDRARAWLATQGLTQTKIADTNGLSLEDISTATDLVRLGKLALANPLVATIVAMPNAVVGPLGLLQNTNKLLGNTGITGIKTGTTDTAANLLFSANIPVAGSSVTVVGVLLDGKNHTVINTAVLALVTSLAPGFRLVNALTAQQELAHFRAAWDAAATARAATGVSIIVWGSTTVTVSVALDSVRAVTRGEKVGTATVRAGDHQFPVSITVDGAITDPGFWWRMAHPGGLAQHPAL</sequence>
<keyword evidence="11" id="KW-0472">Membrane</keyword>
<dbReference type="Gene3D" id="3.40.710.10">
    <property type="entry name" value="DD-peptidase/beta-lactamase superfamily"/>
    <property type="match status" value="1"/>
</dbReference>
<dbReference type="GO" id="GO:0071555">
    <property type="term" value="P:cell wall organization"/>
    <property type="evidence" value="ECO:0007669"/>
    <property type="project" value="UniProtKB-KW"/>
</dbReference>
<dbReference type="EMBL" id="NAEP01000032">
    <property type="protein sequence ID" value="PDQ35567.1"/>
    <property type="molecule type" value="Genomic_DNA"/>
</dbReference>
<evidence type="ECO:0000256" key="9">
    <source>
        <dbReference type="RuleBase" id="RU004016"/>
    </source>
</evidence>
<dbReference type="AlphaFoldDB" id="A0A2A6FSA7"/>
<evidence type="ECO:0000259" key="12">
    <source>
        <dbReference type="Pfam" id="PF00768"/>
    </source>
</evidence>
<dbReference type="SUPFAM" id="SSF56601">
    <property type="entry name" value="beta-lactamase/transpeptidase-like"/>
    <property type="match status" value="1"/>
</dbReference>
<keyword evidence="6" id="KW-0961">Cell wall biogenesis/degradation</keyword>
<evidence type="ECO:0000256" key="11">
    <source>
        <dbReference type="SAM" id="Phobius"/>
    </source>
</evidence>
<feature type="active site" description="Acyl-ester intermediate" evidence="7">
    <location>
        <position position="139"/>
    </location>
</feature>
<dbReference type="GO" id="GO:0009252">
    <property type="term" value="P:peptidoglycan biosynthetic process"/>
    <property type="evidence" value="ECO:0007669"/>
    <property type="project" value="UniProtKB-KW"/>
</dbReference>
<evidence type="ECO:0000256" key="7">
    <source>
        <dbReference type="PIRSR" id="PIRSR618044-1"/>
    </source>
</evidence>
<dbReference type="PANTHER" id="PTHR21581">
    <property type="entry name" value="D-ALANYL-D-ALANINE CARBOXYPEPTIDASE"/>
    <property type="match status" value="1"/>
</dbReference>
<dbReference type="InterPro" id="IPR012338">
    <property type="entry name" value="Beta-lactam/transpept-like"/>
</dbReference>
<proteinExistence type="inferred from homology"/>
<dbReference type="GO" id="GO:0006508">
    <property type="term" value="P:proteolysis"/>
    <property type="evidence" value="ECO:0007669"/>
    <property type="project" value="InterPro"/>
</dbReference>
<comment type="similarity">
    <text evidence="1 9">Belongs to the peptidase S11 family.</text>
</comment>
<feature type="compositionally biased region" description="Polar residues" evidence="10">
    <location>
        <begin position="1"/>
        <end position="14"/>
    </location>
</feature>
<dbReference type="GO" id="GO:0009002">
    <property type="term" value="F:serine-type D-Ala-D-Ala carboxypeptidase activity"/>
    <property type="evidence" value="ECO:0007669"/>
    <property type="project" value="InterPro"/>
</dbReference>
<keyword evidence="5" id="KW-0573">Peptidoglycan synthesis</keyword>
<keyword evidence="2" id="KW-0732">Signal</keyword>
<dbReference type="PANTHER" id="PTHR21581:SF33">
    <property type="entry name" value="D-ALANYL-D-ALANINE CARBOXYPEPTIDASE DACB"/>
    <property type="match status" value="1"/>
</dbReference>
<reference evidence="14" key="1">
    <citation type="submission" date="2017-03" db="EMBL/GenBank/DDBJ databases">
        <authorList>
            <person name="Lund M.B."/>
        </authorList>
    </citation>
    <scope>NUCLEOTIDE SEQUENCE [LARGE SCALE GENOMIC DNA]</scope>
</reference>
<dbReference type="InterPro" id="IPR001967">
    <property type="entry name" value="Peptidase_S11_N"/>
</dbReference>
<evidence type="ECO:0000256" key="6">
    <source>
        <dbReference type="ARBA" id="ARBA00023316"/>
    </source>
</evidence>
<dbReference type="InterPro" id="IPR018044">
    <property type="entry name" value="Peptidase_S11"/>
</dbReference>
<feature type="active site" evidence="7">
    <location>
        <position position="206"/>
    </location>
</feature>
<evidence type="ECO:0000256" key="1">
    <source>
        <dbReference type="ARBA" id="ARBA00007164"/>
    </source>
</evidence>
<evidence type="ECO:0000256" key="3">
    <source>
        <dbReference type="ARBA" id="ARBA00022801"/>
    </source>
</evidence>
<accession>A0A2A6FSA7</accession>
<feature type="transmembrane region" description="Helical" evidence="11">
    <location>
        <begin position="34"/>
        <end position="53"/>
    </location>
</feature>
<evidence type="ECO:0000256" key="8">
    <source>
        <dbReference type="PIRSR" id="PIRSR618044-2"/>
    </source>
</evidence>
<keyword evidence="4" id="KW-0133">Cell shape</keyword>
<dbReference type="Proteomes" id="UP000219994">
    <property type="component" value="Unassembled WGS sequence"/>
</dbReference>
<dbReference type="Pfam" id="PF00768">
    <property type="entry name" value="Peptidase_S11"/>
    <property type="match status" value="1"/>
</dbReference>